<evidence type="ECO:0000256" key="2">
    <source>
        <dbReference type="ARBA" id="ARBA00008772"/>
    </source>
</evidence>
<keyword evidence="12" id="KW-1185">Reference proteome</keyword>
<dbReference type="Gene3D" id="3.30.590.20">
    <property type="match status" value="1"/>
</dbReference>
<dbReference type="InterPro" id="IPR006334">
    <property type="entry name" value="Glut_cys_ligase"/>
</dbReference>
<dbReference type="Pfam" id="PF04262">
    <property type="entry name" value="Glu_cys_ligase"/>
    <property type="match status" value="1"/>
</dbReference>
<dbReference type="EMBL" id="OZ034688">
    <property type="protein sequence ID" value="CAL1329490.1"/>
    <property type="molecule type" value="Genomic_DNA"/>
</dbReference>
<comment type="catalytic activity">
    <reaction evidence="7 8 9">
        <text>L-cysteine + L-glutamate + ATP = gamma-L-glutamyl-L-cysteine + ADP + phosphate + H(+)</text>
        <dbReference type="Rhea" id="RHEA:13285"/>
        <dbReference type="ChEBI" id="CHEBI:15378"/>
        <dbReference type="ChEBI" id="CHEBI:29985"/>
        <dbReference type="ChEBI" id="CHEBI:30616"/>
        <dbReference type="ChEBI" id="CHEBI:35235"/>
        <dbReference type="ChEBI" id="CHEBI:43474"/>
        <dbReference type="ChEBI" id="CHEBI:58173"/>
        <dbReference type="ChEBI" id="CHEBI:456216"/>
        <dbReference type="EC" id="6.3.2.2"/>
    </reaction>
</comment>
<comment type="pathway">
    <text evidence="1 8 9">Sulfur metabolism; glutathione biosynthesis; glutathione from L-cysteine and L-glutamate: step 1/2.</text>
</comment>
<evidence type="ECO:0000313" key="11">
    <source>
        <dbReference type="EMBL" id="CAL1329490.1"/>
    </source>
</evidence>
<dbReference type="HAMAP" id="MF_00578">
    <property type="entry name" value="Glu_cys_ligase"/>
    <property type="match status" value="1"/>
</dbReference>
<evidence type="ECO:0000256" key="7">
    <source>
        <dbReference type="ARBA" id="ARBA00048819"/>
    </source>
</evidence>
<dbReference type="NCBIfam" id="TIGR01434">
    <property type="entry name" value="glu_cys_ligase"/>
    <property type="match status" value="1"/>
</dbReference>
<reference evidence="11" key="1">
    <citation type="submission" date="2024-04" db="EMBL/GenBank/DDBJ databases">
        <authorList>
            <person name="Manzano-Marin A."/>
            <person name="Manzano-Marin A."/>
            <person name="Alejandro Manzano Marin A."/>
        </authorList>
    </citation>
    <scope>NUCLEOTIDE SEQUENCE [LARGE SCALE GENOMIC DNA]</scope>
    <source>
        <strain evidence="11">TABTEA</strain>
    </source>
</reference>
<accession>A0ABM9NPS6</accession>
<evidence type="ECO:0000259" key="10">
    <source>
        <dbReference type="Pfam" id="PF04262"/>
    </source>
</evidence>
<protein>
    <recommendedName>
        <fullName evidence="8">Glutamate--cysteine ligase</fullName>
        <ecNumber evidence="8">6.3.2.2</ecNumber>
    </recommendedName>
    <alternativeName>
        <fullName evidence="8">Gamma-ECS</fullName>
        <shortName evidence="8">GCS</shortName>
    </alternativeName>
    <alternativeName>
        <fullName evidence="8">Gamma-glutamylcysteine synthetase</fullName>
    </alternativeName>
</protein>
<evidence type="ECO:0000256" key="5">
    <source>
        <dbReference type="ARBA" id="ARBA00022741"/>
    </source>
</evidence>
<keyword evidence="6 8" id="KW-0067">ATP-binding</keyword>
<evidence type="ECO:0000256" key="3">
    <source>
        <dbReference type="ARBA" id="ARBA00022598"/>
    </source>
</evidence>
<evidence type="ECO:0000256" key="1">
    <source>
        <dbReference type="ARBA" id="ARBA00005006"/>
    </source>
</evidence>
<name>A0ABM9NPS6_9GAMM</name>
<dbReference type="PANTHER" id="PTHR38761">
    <property type="entry name" value="GLUTAMATE--CYSTEINE LIGASE"/>
    <property type="match status" value="1"/>
</dbReference>
<dbReference type="InterPro" id="IPR014746">
    <property type="entry name" value="Gln_synth/guanido_kin_cat_dom"/>
</dbReference>
<dbReference type="Proteomes" id="UP001497533">
    <property type="component" value="Chromosome"/>
</dbReference>
<keyword evidence="5 8" id="KW-0547">Nucleotide-binding</keyword>
<dbReference type="RefSeq" id="WP_341764946.1">
    <property type="nucleotide sequence ID" value="NZ_OZ034688.1"/>
</dbReference>
<evidence type="ECO:0000313" key="12">
    <source>
        <dbReference type="Proteomes" id="UP001497533"/>
    </source>
</evidence>
<evidence type="ECO:0000256" key="8">
    <source>
        <dbReference type="HAMAP-Rule" id="MF_00578"/>
    </source>
</evidence>
<feature type="domain" description="Glutamate--cysteine ligase" evidence="10">
    <location>
        <begin position="13"/>
        <end position="380"/>
    </location>
</feature>
<evidence type="ECO:0000256" key="9">
    <source>
        <dbReference type="RuleBase" id="RU004391"/>
    </source>
</evidence>
<keyword evidence="3 8" id="KW-0436">Ligase</keyword>
<keyword evidence="4 8" id="KW-0317">Glutathione biosynthesis</keyword>
<comment type="similarity">
    <text evidence="2 8">Belongs to the glutamate--cysteine ligase type 1 family. Type 1 subfamily.</text>
</comment>
<dbReference type="InterPro" id="IPR007370">
    <property type="entry name" value="Glu_cys_ligase"/>
</dbReference>
<dbReference type="PANTHER" id="PTHR38761:SF1">
    <property type="entry name" value="GLUTAMATE--CYSTEINE LIGASE"/>
    <property type="match status" value="1"/>
</dbReference>
<evidence type="ECO:0000256" key="6">
    <source>
        <dbReference type="ARBA" id="ARBA00022840"/>
    </source>
</evidence>
<evidence type="ECO:0000256" key="4">
    <source>
        <dbReference type="ARBA" id="ARBA00022684"/>
    </source>
</evidence>
<dbReference type="EC" id="6.3.2.2" evidence="8"/>
<gene>
    <name evidence="8 11" type="primary">gshA</name>
    <name evidence="11" type="ORF">PRHACTZTBTEA_583</name>
</gene>
<dbReference type="GO" id="GO:0004357">
    <property type="term" value="F:glutamate-cysteine ligase activity"/>
    <property type="evidence" value="ECO:0007669"/>
    <property type="project" value="UniProtKB-EC"/>
</dbReference>
<dbReference type="SUPFAM" id="SSF55931">
    <property type="entry name" value="Glutamine synthetase/guanido kinase"/>
    <property type="match status" value="1"/>
</dbReference>
<organism evidence="11 12">
    <name type="scientific">Candidatus Providencia siddallii</name>
    <dbReference type="NCBI Taxonomy" id="1715285"/>
    <lineage>
        <taxon>Bacteria</taxon>
        <taxon>Pseudomonadati</taxon>
        <taxon>Pseudomonadota</taxon>
        <taxon>Gammaproteobacteria</taxon>
        <taxon>Enterobacterales</taxon>
        <taxon>Morganellaceae</taxon>
        <taxon>Providencia</taxon>
    </lineage>
</organism>
<sequence>MFPDISKIISLLKENPEIINNIKRGIERETLRITTKGSISKNIHPKELGQPLTHKWITTDFAESLLEFITPANNNIKYNLAFLKDLHRYTALNLKNERMWPLSIPCFIKNNDSIKIAQYGSSNLGRFKTIYREGLKNRYGALMQLISGIHYNFSLPVEFWKIKQFSNNIIYKKEEISENYLHLIRNYYRFGWIISYLFGASPMIWKSFIKNKNIKKYFYKEKDFFYYFPYATSLRISDFGYTNNFQKKLNIKFNNLDNYISSVKKALCNLSPNFKKLGIKKNDKYIQLNANILQIENELYTQIRPKQTIKHNELQLQALLKRGIEYIEVRTLDINPFSSIGINETQASFIELFLVWCALADEPKIENKELNYYNQNWNRIILEGKKPKQIININNKQKPLITVCKQLINNLIDIAKIFDISYNTDIYQSTCFKIIEMIKDPRLTYSSLILNEILEKGINKFGLELSEKYFKQLTKEPYEVITKKQFEIAKIKSIKKQLKIEKNENKTFEEYLNIYSSRLNS</sequence>
<proteinExistence type="inferred from homology"/>